<evidence type="ECO:0000313" key="2">
    <source>
        <dbReference type="Proteomes" id="UP000808349"/>
    </source>
</evidence>
<reference evidence="1 2" key="1">
    <citation type="submission" date="2020-10" db="EMBL/GenBank/DDBJ databases">
        <title>Connecting structure to function with the recovery of over 1000 high-quality activated sludge metagenome-assembled genomes encoding full-length rRNA genes using long-read sequencing.</title>
        <authorList>
            <person name="Singleton C.M."/>
            <person name="Petriglieri F."/>
            <person name="Kristensen J.M."/>
            <person name="Kirkegaard R.H."/>
            <person name="Michaelsen T.Y."/>
            <person name="Andersen M.H."/>
            <person name="Karst S.M."/>
            <person name="Dueholm M.S."/>
            <person name="Nielsen P.H."/>
            <person name="Albertsen M."/>
        </authorList>
    </citation>
    <scope>NUCLEOTIDE SEQUENCE [LARGE SCALE GENOMIC DNA]</scope>
    <source>
        <strain evidence="1">Ribe_18-Q3-R11-54_BAT3C.373</strain>
    </source>
</reference>
<protein>
    <submittedName>
        <fullName evidence="1">Uncharacterized protein</fullName>
    </submittedName>
</protein>
<dbReference type="EMBL" id="JADKFW010000006">
    <property type="protein sequence ID" value="MBK9717971.1"/>
    <property type="molecule type" value="Genomic_DNA"/>
</dbReference>
<sequence>MWHLQELIDGDFIEITNYGPTVIDLTCLSIEIVDAAGTVCAYVLPPKFPLMPMHFLAPGRVATFTWVRVQIPR</sequence>
<comment type="caution">
    <text evidence="1">The sequence shown here is derived from an EMBL/GenBank/DDBJ whole genome shotgun (WGS) entry which is preliminary data.</text>
</comment>
<dbReference type="Proteomes" id="UP000808349">
    <property type="component" value="Unassembled WGS sequence"/>
</dbReference>
<dbReference type="AlphaFoldDB" id="A0A9D7XEU1"/>
<proteinExistence type="predicted"/>
<organism evidence="1 2">
    <name type="scientific">Candidatus Defluviibacterium haderslevense</name>
    <dbReference type="NCBI Taxonomy" id="2981993"/>
    <lineage>
        <taxon>Bacteria</taxon>
        <taxon>Pseudomonadati</taxon>
        <taxon>Bacteroidota</taxon>
        <taxon>Saprospiria</taxon>
        <taxon>Saprospirales</taxon>
        <taxon>Saprospiraceae</taxon>
        <taxon>Candidatus Defluviibacterium</taxon>
    </lineage>
</organism>
<name>A0A9D7XEU1_9BACT</name>
<gene>
    <name evidence="1" type="ORF">IPO85_10750</name>
</gene>
<evidence type="ECO:0000313" key="1">
    <source>
        <dbReference type="EMBL" id="MBK9717971.1"/>
    </source>
</evidence>
<accession>A0A9D7XEU1</accession>